<sequence length="185" mass="21428">MLKRDLLRNVIIVAVLLAILVGLRLFVYTPYRITKQDANSFLAEDDLVLAEKTEKIPRGKFVLYEVNGKYYVGRVIAKENDKVTYMDNLLYLNDQVQSEEYIEKMREKYLASAASTGYYTHDFSIMDLKGAESDTIPEKSFLILNDRRENTKDSREFGLIKMTQIKGVVEFRISPLDKFGFVETK</sequence>
<feature type="transmembrane region" description="Helical" evidence="3">
    <location>
        <begin position="6"/>
        <end position="27"/>
    </location>
</feature>
<evidence type="ECO:0000313" key="6">
    <source>
        <dbReference type="Proteomes" id="UP000030019"/>
    </source>
</evidence>
<keyword evidence="6" id="KW-1185">Reference proteome</keyword>
<dbReference type="InterPro" id="IPR000223">
    <property type="entry name" value="Pept_S26A_signal_pept_1"/>
</dbReference>
<feature type="domain" description="Peptidase S26" evidence="4">
    <location>
        <begin position="10"/>
        <end position="173"/>
    </location>
</feature>
<dbReference type="EMBL" id="JPEN01000062">
    <property type="protein sequence ID" value="KGM37262.1"/>
    <property type="molecule type" value="Genomic_DNA"/>
</dbReference>
<dbReference type="AlphaFoldDB" id="A0A0A0DJW3"/>
<evidence type="ECO:0000256" key="1">
    <source>
        <dbReference type="ARBA" id="ARBA00004401"/>
    </source>
</evidence>
<keyword evidence="3 5" id="KW-0378">Hydrolase</keyword>
<dbReference type="RefSeq" id="WP_037616375.1">
    <property type="nucleotide sequence ID" value="NZ_JABTYC020000001.1"/>
</dbReference>
<keyword evidence="3" id="KW-0645">Protease</keyword>
<dbReference type="PANTHER" id="PTHR43390">
    <property type="entry name" value="SIGNAL PEPTIDASE I"/>
    <property type="match status" value="1"/>
</dbReference>
<dbReference type="GO" id="GO:0005886">
    <property type="term" value="C:plasma membrane"/>
    <property type="evidence" value="ECO:0007669"/>
    <property type="project" value="UniProtKB-SubCell"/>
</dbReference>
<keyword evidence="3" id="KW-0812">Transmembrane</keyword>
<comment type="caution">
    <text evidence="5">The sequence shown here is derived from an EMBL/GenBank/DDBJ whole genome shotgun (WGS) entry which is preliminary data.</text>
</comment>
<dbReference type="PANTHER" id="PTHR43390:SF1">
    <property type="entry name" value="CHLOROPLAST PROCESSING PEPTIDASE"/>
    <property type="match status" value="1"/>
</dbReference>
<reference evidence="5 6" key="1">
    <citation type="submission" date="2014-06" db="EMBL/GenBank/DDBJ databases">
        <authorList>
            <person name="Teng J.L."/>
            <person name="Huang Y."/>
            <person name="Tse H."/>
            <person name="Lau S.K."/>
            <person name="Woo P.C."/>
        </authorList>
    </citation>
    <scope>NUCLEOTIDE SEQUENCE [LARGE SCALE GENOMIC DNA]</scope>
    <source>
        <strain evidence="5 6">HKU4</strain>
    </source>
</reference>
<evidence type="ECO:0000256" key="2">
    <source>
        <dbReference type="ARBA" id="ARBA00009370"/>
    </source>
</evidence>
<accession>A0A0A0DJW3</accession>
<keyword evidence="3" id="KW-1133">Transmembrane helix</keyword>
<dbReference type="Proteomes" id="UP000030019">
    <property type="component" value="Unassembled WGS sequence"/>
</dbReference>
<name>A0A0A0DJW3_9STRE</name>
<keyword evidence="3" id="KW-0472">Membrane</keyword>
<dbReference type="InterPro" id="IPR019533">
    <property type="entry name" value="Peptidase_S26"/>
</dbReference>
<dbReference type="PRINTS" id="PR00727">
    <property type="entry name" value="LEADERPTASE"/>
</dbReference>
<dbReference type="InterPro" id="IPR036286">
    <property type="entry name" value="LexA/Signal_pep-like_sf"/>
</dbReference>
<comment type="catalytic activity">
    <reaction evidence="3">
        <text>Cleavage of hydrophobic, N-terminal signal or leader sequences from secreted and periplasmic proteins.</text>
        <dbReference type="EC" id="3.4.21.89"/>
    </reaction>
</comment>
<evidence type="ECO:0000256" key="3">
    <source>
        <dbReference type="RuleBase" id="RU362042"/>
    </source>
</evidence>
<dbReference type="PATRIC" id="fig|176090.4.peg.972"/>
<gene>
    <name evidence="5" type="ORF">SSIN_1002</name>
</gene>
<dbReference type="Gene3D" id="2.10.109.10">
    <property type="entry name" value="Umud Fragment, subunit A"/>
    <property type="match status" value="1"/>
</dbReference>
<organism evidence="5 6">
    <name type="scientific">Streptococcus sinensis</name>
    <dbReference type="NCBI Taxonomy" id="176090"/>
    <lineage>
        <taxon>Bacteria</taxon>
        <taxon>Bacillati</taxon>
        <taxon>Bacillota</taxon>
        <taxon>Bacilli</taxon>
        <taxon>Lactobacillales</taxon>
        <taxon>Streptococcaceae</taxon>
        <taxon>Streptococcus</taxon>
    </lineage>
</organism>
<dbReference type="EC" id="3.4.21.89" evidence="3"/>
<dbReference type="SUPFAM" id="SSF51306">
    <property type="entry name" value="LexA/Signal peptidase"/>
    <property type="match status" value="1"/>
</dbReference>
<dbReference type="Pfam" id="PF10502">
    <property type="entry name" value="Peptidase_S26"/>
    <property type="match status" value="1"/>
</dbReference>
<evidence type="ECO:0000259" key="4">
    <source>
        <dbReference type="Pfam" id="PF10502"/>
    </source>
</evidence>
<comment type="similarity">
    <text evidence="2 3">Belongs to the peptidase S26 family.</text>
</comment>
<protein>
    <recommendedName>
        <fullName evidence="3">Signal peptidase I</fullName>
        <ecNumber evidence="3">3.4.21.89</ecNumber>
    </recommendedName>
</protein>
<dbReference type="eggNOG" id="COG0681">
    <property type="taxonomic scope" value="Bacteria"/>
</dbReference>
<dbReference type="GO" id="GO:0009003">
    <property type="term" value="F:signal peptidase activity"/>
    <property type="evidence" value="ECO:0007669"/>
    <property type="project" value="UniProtKB-EC"/>
</dbReference>
<dbReference type="NCBIfam" id="TIGR02227">
    <property type="entry name" value="sigpep_I_bact"/>
    <property type="match status" value="1"/>
</dbReference>
<dbReference type="GO" id="GO:0004252">
    <property type="term" value="F:serine-type endopeptidase activity"/>
    <property type="evidence" value="ECO:0007669"/>
    <property type="project" value="InterPro"/>
</dbReference>
<dbReference type="STRING" id="176090.SSIN_1002"/>
<comment type="subcellular location">
    <subcellularLocation>
        <location evidence="1">Cell membrane</location>
        <topology evidence="1">Single-pass type II membrane protein</topology>
    </subcellularLocation>
    <subcellularLocation>
        <location evidence="3">Membrane</location>
        <topology evidence="3">Single-pass type II membrane protein</topology>
    </subcellularLocation>
</comment>
<evidence type="ECO:0000313" key="5">
    <source>
        <dbReference type="EMBL" id="KGM37262.1"/>
    </source>
</evidence>
<dbReference type="GO" id="GO:0006465">
    <property type="term" value="P:signal peptide processing"/>
    <property type="evidence" value="ECO:0007669"/>
    <property type="project" value="InterPro"/>
</dbReference>
<proteinExistence type="inferred from homology"/>